<accession>A0A3G5AD03</accession>
<dbReference type="EMBL" id="MK072387">
    <property type="protein sequence ID" value="AYV83239.1"/>
    <property type="molecule type" value="Genomic_DNA"/>
</dbReference>
<reference evidence="1" key="1">
    <citation type="submission" date="2018-10" db="EMBL/GenBank/DDBJ databases">
        <title>Hidden diversity of soil giant viruses.</title>
        <authorList>
            <person name="Schulz F."/>
            <person name="Alteio L."/>
            <person name="Goudeau D."/>
            <person name="Ryan E.M."/>
            <person name="Malmstrom R.R."/>
            <person name="Blanchard J."/>
            <person name="Woyke T."/>
        </authorList>
    </citation>
    <scope>NUCLEOTIDE SEQUENCE</scope>
    <source>
        <strain evidence="1">HYV1</strain>
    </source>
</reference>
<name>A0A3G5AD03_9VIRU</name>
<proteinExistence type="predicted"/>
<gene>
    <name evidence="1" type="ORF">Hyperionvirus5_45</name>
</gene>
<sequence>MDQFFCDLLHLLECASIHHIRAHITKIPRKDIERTNIPIKKISIKTIERNDVEIFQLVIQWGFYYLFGDRSYRTIEYTDNYFVQFVEALIKYNPSRIDSIILYNNIYRLVNSSEPSYFRSILTIWNYEETNFMEGRAIGMLIRTCDLKTLHRIVIDVNKTSQGLNYYRRIRDYSGTEIVILRNRINNICCRRDFDELESLGEVIFEYIYHSTPIKLICSDVVLHTPQLINIVIMFATKNFPKGLVMNLLTQGLRDLFVPDVNVMRVNAILSYLSEDLYKEIFAKYRVGDDKLFRGINLLYRESLVNQSYRNLRFVLCFLKYFGRDLEEDMREFTVRFQDRKQLVLLAFEKEYLQRCFFQSMSKADYLFFANLQEKQLRILKPFFYFLDEQCLINIISEYVGIEKMFL</sequence>
<protein>
    <submittedName>
        <fullName evidence="1">Uncharacterized protein</fullName>
    </submittedName>
</protein>
<organism evidence="1">
    <name type="scientific">Hyperionvirus sp</name>
    <dbReference type="NCBI Taxonomy" id="2487770"/>
    <lineage>
        <taxon>Viruses</taxon>
        <taxon>Varidnaviria</taxon>
        <taxon>Bamfordvirae</taxon>
        <taxon>Nucleocytoviricota</taxon>
        <taxon>Megaviricetes</taxon>
        <taxon>Imitervirales</taxon>
        <taxon>Mimiviridae</taxon>
        <taxon>Klosneuvirinae</taxon>
    </lineage>
</organism>
<evidence type="ECO:0000313" key="1">
    <source>
        <dbReference type="EMBL" id="AYV83239.1"/>
    </source>
</evidence>